<comment type="caution">
    <text evidence="4">The sequence shown here is derived from an EMBL/GenBank/DDBJ whole genome shotgun (WGS) entry which is preliminary data.</text>
</comment>
<evidence type="ECO:0000256" key="2">
    <source>
        <dbReference type="ARBA" id="ARBA00023315"/>
    </source>
</evidence>
<keyword evidence="5" id="KW-1185">Reference proteome</keyword>
<dbReference type="CDD" id="cd04301">
    <property type="entry name" value="NAT_SF"/>
    <property type="match status" value="1"/>
</dbReference>
<gene>
    <name evidence="4" type="ORF">NX801_27080</name>
</gene>
<proteinExistence type="predicted"/>
<dbReference type="InterPro" id="IPR000182">
    <property type="entry name" value="GNAT_dom"/>
</dbReference>
<organism evidence="4 5">
    <name type="scientific">Streptomyces pyxinae</name>
    <dbReference type="NCBI Taxonomy" id="2970734"/>
    <lineage>
        <taxon>Bacteria</taxon>
        <taxon>Bacillati</taxon>
        <taxon>Actinomycetota</taxon>
        <taxon>Actinomycetes</taxon>
        <taxon>Kitasatosporales</taxon>
        <taxon>Streptomycetaceae</taxon>
        <taxon>Streptomyces</taxon>
    </lineage>
</organism>
<dbReference type="RefSeq" id="WP_258790567.1">
    <property type="nucleotide sequence ID" value="NZ_JANUGQ010000032.1"/>
</dbReference>
<evidence type="ECO:0000313" key="4">
    <source>
        <dbReference type="EMBL" id="MCS0639240.1"/>
    </source>
</evidence>
<keyword evidence="2" id="KW-0012">Acyltransferase</keyword>
<protein>
    <submittedName>
        <fullName evidence="4">GNAT family N-acetyltransferase</fullName>
    </submittedName>
</protein>
<keyword evidence="1" id="KW-0808">Transferase</keyword>
<dbReference type="PANTHER" id="PTHR43877:SF2">
    <property type="entry name" value="AMINOALKYLPHOSPHONATE N-ACETYLTRANSFERASE-RELATED"/>
    <property type="match status" value="1"/>
</dbReference>
<evidence type="ECO:0000313" key="5">
    <source>
        <dbReference type="Proteomes" id="UP001431313"/>
    </source>
</evidence>
<evidence type="ECO:0000259" key="3">
    <source>
        <dbReference type="PROSITE" id="PS51186"/>
    </source>
</evidence>
<dbReference type="Gene3D" id="3.40.630.30">
    <property type="match status" value="1"/>
</dbReference>
<dbReference type="InterPro" id="IPR050832">
    <property type="entry name" value="Bact_Acetyltransf"/>
</dbReference>
<evidence type="ECO:0000256" key="1">
    <source>
        <dbReference type="ARBA" id="ARBA00022679"/>
    </source>
</evidence>
<dbReference type="InterPro" id="IPR016181">
    <property type="entry name" value="Acyl_CoA_acyltransferase"/>
</dbReference>
<dbReference type="EMBL" id="JANUGQ010000032">
    <property type="protein sequence ID" value="MCS0639240.1"/>
    <property type="molecule type" value="Genomic_DNA"/>
</dbReference>
<dbReference type="PANTHER" id="PTHR43877">
    <property type="entry name" value="AMINOALKYLPHOSPHONATE N-ACETYLTRANSFERASE-RELATED-RELATED"/>
    <property type="match status" value="1"/>
</dbReference>
<dbReference type="PROSITE" id="PS51186">
    <property type="entry name" value="GNAT"/>
    <property type="match status" value="1"/>
</dbReference>
<feature type="domain" description="N-acetyltransferase" evidence="3">
    <location>
        <begin position="1"/>
        <end position="165"/>
    </location>
</feature>
<dbReference type="Proteomes" id="UP001431313">
    <property type="component" value="Unassembled WGS sequence"/>
</dbReference>
<accession>A0ABT2CPJ9</accession>
<dbReference type="SUPFAM" id="SSF55729">
    <property type="entry name" value="Acyl-CoA N-acyltransferases (Nat)"/>
    <property type="match status" value="1"/>
</dbReference>
<name>A0ABT2CPJ9_9ACTN</name>
<reference evidence="4" key="1">
    <citation type="submission" date="2022-08" db="EMBL/GenBank/DDBJ databases">
        <authorList>
            <person name="Somphong A."/>
            <person name="Phongsopitanun W."/>
        </authorList>
    </citation>
    <scope>NUCLEOTIDE SEQUENCE</scope>
    <source>
        <strain evidence="4">LP05-1</strain>
    </source>
</reference>
<dbReference type="Pfam" id="PF00583">
    <property type="entry name" value="Acetyltransf_1"/>
    <property type="match status" value="1"/>
</dbReference>
<sequence>MIVTSADWAVSAERYDSADATSLRRAYYREVAGRYWRRPATEAEVDAGLTGDGAELLAAPTGRFLVGRVGSVAAACGGVLLLDAERAELTRVFVRPELRGTGGARLLLTALETAAVELGARRLVLNTRLDLVEARALYVRSGYREIPVYCPGRPYAEICYGKELAPVPA</sequence>